<keyword evidence="2" id="KW-1185">Reference proteome</keyword>
<name>A0ABS0ATY4_9GAMM</name>
<protein>
    <submittedName>
        <fullName evidence="1">Uncharacterized protein</fullName>
    </submittedName>
</protein>
<evidence type="ECO:0000313" key="1">
    <source>
        <dbReference type="EMBL" id="MBF5057603.1"/>
    </source>
</evidence>
<dbReference type="EMBL" id="ARXX01000051">
    <property type="protein sequence ID" value="MBF5057603.1"/>
    <property type="molecule type" value="Genomic_DNA"/>
</dbReference>
<proteinExistence type="predicted"/>
<sequence length="82" mass="9689">MIEGLICRERYRGATMQEPDMQTAKQDVERMLGQLPDDATLDDIEYHLYVLKKVRNGIRSYQEEGGIPQEELKEQARQWFTK</sequence>
<reference evidence="1 2" key="1">
    <citation type="submission" date="2012-09" db="EMBL/GenBank/DDBJ databases">
        <title>Genome Sequence of alkane-degrading Bacterium Alcanivorax sp. 521-1.</title>
        <authorList>
            <person name="Lai Q."/>
            <person name="Shao Z."/>
        </authorList>
    </citation>
    <scope>NUCLEOTIDE SEQUENCE [LARGE SCALE GENOMIC DNA]</scope>
    <source>
        <strain evidence="1 2">521-1</strain>
    </source>
</reference>
<organism evidence="1 2">
    <name type="scientific">Alloalcanivorax profundimaris</name>
    <dbReference type="NCBI Taxonomy" id="2735259"/>
    <lineage>
        <taxon>Bacteria</taxon>
        <taxon>Pseudomonadati</taxon>
        <taxon>Pseudomonadota</taxon>
        <taxon>Gammaproteobacteria</taxon>
        <taxon>Oceanospirillales</taxon>
        <taxon>Alcanivoracaceae</taxon>
        <taxon>Alloalcanivorax</taxon>
    </lineage>
</organism>
<evidence type="ECO:0000313" key="2">
    <source>
        <dbReference type="Proteomes" id="UP000662703"/>
    </source>
</evidence>
<dbReference type="Proteomes" id="UP000662703">
    <property type="component" value="Unassembled WGS sequence"/>
</dbReference>
<gene>
    <name evidence="1" type="ORF">Y5W_02897</name>
</gene>
<comment type="caution">
    <text evidence="1">The sequence shown here is derived from an EMBL/GenBank/DDBJ whole genome shotgun (WGS) entry which is preliminary data.</text>
</comment>
<accession>A0ABS0ATY4</accession>